<gene>
    <name evidence="3" type="ORF">WMO41_15025</name>
</gene>
<dbReference type="InterPro" id="IPR045006">
    <property type="entry name" value="CHLI-like"/>
</dbReference>
<dbReference type="InterPro" id="IPR020568">
    <property type="entry name" value="Ribosomal_Su5_D2-typ_SF"/>
</dbReference>
<dbReference type="InterPro" id="IPR004482">
    <property type="entry name" value="Mg_chelat-rel"/>
</dbReference>
<dbReference type="RefSeq" id="WP_349230451.1">
    <property type="nucleotide sequence ID" value="NZ_JBBMFJ010000045.1"/>
</dbReference>
<protein>
    <submittedName>
        <fullName evidence="3">YifB family Mg chelatase-like AAA ATPase</fullName>
    </submittedName>
</protein>
<dbReference type="Pfam" id="PF01078">
    <property type="entry name" value="Mg_chelatase"/>
    <property type="match status" value="1"/>
</dbReference>
<dbReference type="EMBL" id="JBBMFJ010000045">
    <property type="protein sequence ID" value="MEQ2564458.1"/>
    <property type="molecule type" value="Genomic_DNA"/>
</dbReference>
<evidence type="ECO:0000259" key="1">
    <source>
        <dbReference type="Pfam" id="PF01078"/>
    </source>
</evidence>
<comment type="caution">
    <text evidence="3">The sequence shown here is derived from an EMBL/GenBank/DDBJ whole genome shotgun (WGS) entry which is preliminary data.</text>
</comment>
<dbReference type="NCBIfam" id="TIGR00368">
    <property type="entry name" value="YifB family Mg chelatase-like AAA ATPase"/>
    <property type="match status" value="1"/>
</dbReference>
<dbReference type="Gene3D" id="3.30.230.10">
    <property type="match status" value="1"/>
</dbReference>
<dbReference type="PANTHER" id="PTHR32039">
    <property type="entry name" value="MAGNESIUM-CHELATASE SUBUNIT CHLI"/>
    <property type="match status" value="1"/>
</dbReference>
<sequence length="516" mass="57008">MFSKVYSGGLQGIDGYVVQVEADVSDGLPGFYMVGSLASEVKEAEERVRTAMRNAGFHLSSKKITVNLSPANVRKEGTACDLPVAIAVLAAYGIIMPPGLKGAGFLGELGLDGHIKPIRGVLPMVLAMAEKGIRRCFLAEENVAEGVAANCMEIVKIHSLQEAVELLNEPERILPECQDMAPWPDASYPVDFSEINGQKLMKRATEVAVAGGHNLLYIGPPGSGKSMMARRIPTIMPSLSREEQLEVSKIYSICGMLPQGYALVGTRPYRAPHHTISAQALTGGGIWPKPGEISLASRGVLFLDELPEFQKKTLEILRQPLEEHQVTVSRVNGSFTFPAHFMLAAALNPCPCGYYPDRSRCSCTEHQVRRYLGRVSRPLLDRIDICVEAAPATYRDIRTVQKNESSGTIRARIEQARALQRERYAGHGIYTNSEMGIREIQRFCTLREEDENFLQQIFSRLGLSARGCHKILKVARTLADLDGKDQIERPHLREAAGYRDLQERYWGKEAEDGTND</sequence>
<evidence type="ECO:0000313" key="3">
    <source>
        <dbReference type="EMBL" id="MEQ2564458.1"/>
    </source>
</evidence>
<proteinExistence type="predicted"/>
<accession>A0ABV1HR52</accession>
<dbReference type="InterPro" id="IPR014721">
    <property type="entry name" value="Ribsml_uS5_D2-typ_fold_subgr"/>
</dbReference>
<dbReference type="Proteomes" id="UP001437460">
    <property type="component" value="Unassembled WGS sequence"/>
</dbReference>
<name>A0ABV1HR52_9FIRM</name>
<dbReference type="SUPFAM" id="SSF52540">
    <property type="entry name" value="P-loop containing nucleoside triphosphate hydrolases"/>
    <property type="match status" value="1"/>
</dbReference>
<dbReference type="Gene3D" id="3.40.50.300">
    <property type="entry name" value="P-loop containing nucleotide triphosphate hydrolases"/>
    <property type="match status" value="1"/>
</dbReference>
<reference evidence="3 4" key="1">
    <citation type="submission" date="2024-03" db="EMBL/GenBank/DDBJ databases">
        <title>Human intestinal bacterial collection.</title>
        <authorList>
            <person name="Pauvert C."/>
            <person name="Hitch T.C.A."/>
            <person name="Clavel T."/>
        </authorList>
    </citation>
    <scope>NUCLEOTIDE SEQUENCE [LARGE SCALE GENOMIC DNA]</scope>
    <source>
        <strain evidence="3 4">CLA-AP-H27</strain>
    </source>
</reference>
<dbReference type="Pfam" id="PF13335">
    <property type="entry name" value="Mg_chelatase_C"/>
    <property type="match status" value="1"/>
</dbReference>
<dbReference type="InterPro" id="IPR000523">
    <property type="entry name" value="Mg_chelatse_chII-like_cat_dom"/>
</dbReference>
<dbReference type="Pfam" id="PF13541">
    <property type="entry name" value="ChlI"/>
    <property type="match status" value="1"/>
</dbReference>
<evidence type="ECO:0000313" key="4">
    <source>
        <dbReference type="Proteomes" id="UP001437460"/>
    </source>
</evidence>
<dbReference type="SUPFAM" id="SSF54211">
    <property type="entry name" value="Ribosomal protein S5 domain 2-like"/>
    <property type="match status" value="1"/>
</dbReference>
<feature type="domain" description="Magnesium chelatase ChlI-like catalytic" evidence="1">
    <location>
        <begin position="191"/>
        <end position="393"/>
    </location>
</feature>
<evidence type="ECO:0000259" key="2">
    <source>
        <dbReference type="Pfam" id="PF13335"/>
    </source>
</evidence>
<keyword evidence="4" id="KW-1185">Reference proteome</keyword>
<dbReference type="InterPro" id="IPR025158">
    <property type="entry name" value="Mg_chelat-rel_C"/>
</dbReference>
<dbReference type="PANTHER" id="PTHR32039:SF7">
    <property type="entry name" value="COMPETENCE PROTEIN COMM"/>
    <property type="match status" value="1"/>
</dbReference>
<dbReference type="InterPro" id="IPR027417">
    <property type="entry name" value="P-loop_NTPase"/>
</dbReference>
<feature type="domain" description="Mg chelatase-related protein C-terminal" evidence="2">
    <location>
        <begin position="404"/>
        <end position="499"/>
    </location>
</feature>
<organism evidence="3 4">
    <name type="scientific">Ventrimonas faecis</name>
    <dbReference type="NCBI Taxonomy" id="3133170"/>
    <lineage>
        <taxon>Bacteria</taxon>
        <taxon>Bacillati</taxon>
        <taxon>Bacillota</taxon>
        <taxon>Clostridia</taxon>
        <taxon>Lachnospirales</taxon>
        <taxon>Lachnospiraceae</taxon>
        <taxon>Ventrimonas</taxon>
    </lineage>
</organism>